<proteinExistence type="predicted"/>
<organism evidence="1 2">
    <name type="scientific">Candidatus Amesbacteria bacterium RIFCSPLOWO2_01_FULL_48_25</name>
    <dbReference type="NCBI Taxonomy" id="1797259"/>
    <lineage>
        <taxon>Bacteria</taxon>
        <taxon>Candidatus Amesiibacteriota</taxon>
    </lineage>
</organism>
<dbReference type="EMBL" id="MEXN01000007">
    <property type="protein sequence ID" value="OGD03300.1"/>
    <property type="molecule type" value="Genomic_DNA"/>
</dbReference>
<name>A0A1F4ZAA1_9BACT</name>
<accession>A0A1F4ZAA1</accession>
<protein>
    <submittedName>
        <fullName evidence="1">Uncharacterized protein</fullName>
    </submittedName>
</protein>
<dbReference type="STRING" id="1797259.A2989_00520"/>
<evidence type="ECO:0000313" key="2">
    <source>
        <dbReference type="Proteomes" id="UP000177080"/>
    </source>
</evidence>
<gene>
    <name evidence="1" type="ORF">A2989_00520</name>
</gene>
<dbReference type="Proteomes" id="UP000177080">
    <property type="component" value="Unassembled WGS sequence"/>
</dbReference>
<reference evidence="1 2" key="1">
    <citation type="journal article" date="2016" name="Nat. Commun.">
        <title>Thousands of microbial genomes shed light on interconnected biogeochemical processes in an aquifer system.</title>
        <authorList>
            <person name="Anantharaman K."/>
            <person name="Brown C.T."/>
            <person name="Hug L.A."/>
            <person name="Sharon I."/>
            <person name="Castelle C.J."/>
            <person name="Probst A.J."/>
            <person name="Thomas B.C."/>
            <person name="Singh A."/>
            <person name="Wilkins M.J."/>
            <person name="Karaoz U."/>
            <person name="Brodie E.L."/>
            <person name="Williams K.H."/>
            <person name="Hubbard S.S."/>
            <person name="Banfield J.F."/>
        </authorList>
    </citation>
    <scope>NUCLEOTIDE SEQUENCE [LARGE SCALE GENOMIC DNA]</scope>
</reference>
<dbReference type="AlphaFoldDB" id="A0A1F4ZAA1"/>
<comment type="caution">
    <text evidence="1">The sequence shown here is derived from an EMBL/GenBank/DDBJ whole genome shotgun (WGS) entry which is preliminary data.</text>
</comment>
<evidence type="ECO:0000313" key="1">
    <source>
        <dbReference type="EMBL" id="OGD03300.1"/>
    </source>
</evidence>
<sequence>MVEPIFRGIERAFLIDQIRKVDRQMGFHQGAANTFGIAASKEGVGGWPKVYFGNERRALGRDIKKEGGELGRLLNSQALRLRAMEAVMVWSAVAGLAIGMLK</sequence>